<evidence type="ECO:0000313" key="3">
    <source>
        <dbReference type="Proteomes" id="UP000198521"/>
    </source>
</evidence>
<dbReference type="InterPro" id="IPR016786">
    <property type="entry name" value="YdeI_bac"/>
</dbReference>
<dbReference type="Pfam" id="PF08818">
    <property type="entry name" value="DUF1801"/>
    <property type="match status" value="1"/>
</dbReference>
<dbReference type="STRING" id="1038014.SAMN04487910_4726"/>
<feature type="domain" description="YdhG-like" evidence="1">
    <location>
        <begin position="17"/>
        <end position="113"/>
    </location>
</feature>
<gene>
    <name evidence="2" type="ORF">SAMN04487910_4726</name>
</gene>
<evidence type="ECO:0000313" key="2">
    <source>
        <dbReference type="EMBL" id="SEM32133.1"/>
    </source>
</evidence>
<dbReference type="AlphaFoldDB" id="A0A1H7XEM2"/>
<dbReference type="OrthoDB" id="214150at2"/>
<dbReference type="Pfam" id="PF13376">
    <property type="entry name" value="OmdA"/>
    <property type="match status" value="1"/>
</dbReference>
<accession>A0A1H7XEM2</accession>
<organism evidence="2 3">
    <name type="scientific">Aquimarina amphilecti</name>
    <dbReference type="NCBI Taxonomy" id="1038014"/>
    <lineage>
        <taxon>Bacteria</taxon>
        <taxon>Pseudomonadati</taxon>
        <taxon>Bacteroidota</taxon>
        <taxon>Flavobacteriia</taxon>
        <taxon>Flavobacteriales</taxon>
        <taxon>Flavobacteriaceae</taxon>
        <taxon>Aquimarina</taxon>
    </lineage>
</organism>
<reference evidence="2 3" key="1">
    <citation type="submission" date="2016-10" db="EMBL/GenBank/DDBJ databases">
        <authorList>
            <person name="de Groot N.N."/>
        </authorList>
    </citation>
    <scope>NUCLEOTIDE SEQUENCE [LARGE SCALE GENOMIC DNA]</scope>
    <source>
        <strain evidence="2 3">DSM 25232</strain>
    </source>
</reference>
<evidence type="ECO:0000259" key="1">
    <source>
        <dbReference type="Pfam" id="PF08818"/>
    </source>
</evidence>
<name>A0A1H7XEM2_AQUAM</name>
<dbReference type="PIRSF" id="PIRSF021308">
    <property type="entry name" value="UCP021308"/>
    <property type="match status" value="1"/>
</dbReference>
<dbReference type="Proteomes" id="UP000198521">
    <property type="component" value="Unassembled WGS sequence"/>
</dbReference>
<dbReference type="EMBL" id="FOAB01000014">
    <property type="protein sequence ID" value="SEM32133.1"/>
    <property type="molecule type" value="Genomic_DNA"/>
</dbReference>
<dbReference type="SUPFAM" id="SSF159888">
    <property type="entry name" value="YdhG-like"/>
    <property type="match status" value="1"/>
</dbReference>
<proteinExistence type="predicted"/>
<sequence>MKNTKSVDAFITKKSYWRKSLELLRSIMISTEMEETIKWGIPTYTVNSKNVIGITAFKSYVGLWFHQGVFLKDIHNKLINAQEGKTKGLRQWRFRSLDDIDKDLVLLYVQEAIRNQKEGKEIKIKKSSFDLKIPEMLRERLEANINLKNGFVKLTPYKQKEYIEYIANAKRETTKMKRLEKITPMILRGVGLGDKYR</sequence>
<dbReference type="Gene3D" id="3.90.1150.200">
    <property type="match status" value="1"/>
</dbReference>
<keyword evidence="3" id="KW-1185">Reference proteome</keyword>
<dbReference type="InterPro" id="IPR014922">
    <property type="entry name" value="YdhG-like"/>
</dbReference>
<protein>
    <submittedName>
        <fullName evidence="2">Uncharacterized conserved protein YdeI, YjbR/CyaY-like superfamily, DUF1801 family</fullName>
    </submittedName>
</protein>
<dbReference type="RefSeq" id="WP_091412970.1">
    <property type="nucleotide sequence ID" value="NZ_FOAB01000014.1"/>
</dbReference>